<dbReference type="Gene3D" id="2.60.40.10">
    <property type="entry name" value="Immunoglobulins"/>
    <property type="match status" value="1"/>
</dbReference>
<dbReference type="Gene3D" id="1.50.10.10">
    <property type="match status" value="1"/>
</dbReference>
<dbReference type="InterPro" id="IPR016007">
    <property type="entry name" value="Alpha_rhamnosid"/>
</dbReference>
<feature type="domain" description="Bacterial alpha-L-rhamnosidase N-terminal" evidence="5">
    <location>
        <begin position="140"/>
        <end position="308"/>
    </location>
</feature>
<feature type="domain" description="Alpha-L-rhamnosidase C-terminal" evidence="7">
    <location>
        <begin position="787"/>
        <end position="851"/>
    </location>
</feature>
<dbReference type="GO" id="GO:0030596">
    <property type="term" value="F:alpha-L-rhamnosidase activity"/>
    <property type="evidence" value="ECO:0007669"/>
    <property type="project" value="UniProtKB-EC"/>
</dbReference>
<evidence type="ECO:0000259" key="4">
    <source>
        <dbReference type="Pfam" id="PF05592"/>
    </source>
</evidence>
<dbReference type="EMBL" id="RHJS01000002">
    <property type="protein sequence ID" value="RRK33597.1"/>
    <property type="molecule type" value="Genomic_DNA"/>
</dbReference>
<evidence type="ECO:0000256" key="2">
    <source>
        <dbReference type="ARBA" id="ARBA00012652"/>
    </source>
</evidence>
<dbReference type="PIRSF" id="PIRSF010631">
    <property type="entry name" value="A-rhamnsds"/>
    <property type="match status" value="1"/>
</dbReference>
<keyword evidence="3" id="KW-0378">Hydrolase</keyword>
<dbReference type="InterPro" id="IPR013737">
    <property type="entry name" value="Bac_rhamnosid_N"/>
</dbReference>
<evidence type="ECO:0000259" key="7">
    <source>
        <dbReference type="Pfam" id="PF17390"/>
    </source>
</evidence>
<dbReference type="InterPro" id="IPR013783">
    <property type="entry name" value="Ig-like_fold"/>
</dbReference>
<dbReference type="InterPro" id="IPR035396">
    <property type="entry name" value="Bac_rhamnosid6H"/>
</dbReference>
<dbReference type="InterPro" id="IPR008928">
    <property type="entry name" value="6-hairpin_glycosidase_sf"/>
</dbReference>
<dbReference type="Proteomes" id="UP000274920">
    <property type="component" value="Unassembled WGS sequence"/>
</dbReference>
<protein>
    <recommendedName>
        <fullName evidence="2">alpha-L-rhamnosidase</fullName>
        <ecNumber evidence="2">3.2.1.40</ecNumber>
    </recommendedName>
</protein>
<dbReference type="PANTHER" id="PTHR33307">
    <property type="entry name" value="ALPHA-RHAMNOSIDASE (EUROFUNG)"/>
    <property type="match status" value="1"/>
</dbReference>
<name>A0A426DLH1_9FIRM</name>
<evidence type="ECO:0000259" key="5">
    <source>
        <dbReference type="Pfam" id="PF08531"/>
    </source>
</evidence>
<dbReference type="PANTHER" id="PTHR33307:SF6">
    <property type="entry name" value="ALPHA-RHAMNOSIDASE (EUROFUNG)-RELATED"/>
    <property type="match status" value="1"/>
</dbReference>
<feature type="domain" description="Alpha-L-rhamnosidase concanavalin-like" evidence="4">
    <location>
        <begin position="319"/>
        <end position="416"/>
    </location>
</feature>
<feature type="domain" description="Alpha-L-rhamnosidase six-hairpin glycosidase" evidence="6">
    <location>
        <begin position="421"/>
        <end position="779"/>
    </location>
</feature>
<evidence type="ECO:0000313" key="9">
    <source>
        <dbReference type="Proteomes" id="UP000274920"/>
    </source>
</evidence>
<dbReference type="Pfam" id="PF17389">
    <property type="entry name" value="Bac_rhamnosid6H"/>
    <property type="match status" value="1"/>
</dbReference>
<dbReference type="Pfam" id="PF17390">
    <property type="entry name" value="Bac_rhamnosid_C"/>
    <property type="match status" value="1"/>
</dbReference>
<evidence type="ECO:0000256" key="1">
    <source>
        <dbReference type="ARBA" id="ARBA00001445"/>
    </source>
</evidence>
<evidence type="ECO:0000313" key="8">
    <source>
        <dbReference type="EMBL" id="RRK33597.1"/>
    </source>
</evidence>
<comment type="catalytic activity">
    <reaction evidence="1">
        <text>Hydrolysis of terminal non-reducing alpha-L-rhamnose residues in alpha-L-rhamnosides.</text>
        <dbReference type="EC" id="3.2.1.40"/>
    </reaction>
</comment>
<dbReference type="SUPFAM" id="SSF48208">
    <property type="entry name" value="Six-hairpin glycosidases"/>
    <property type="match status" value="1"/>
</dbReference>
<evidence type="ECO:0000259" key="6">
    <source>
        <dbReference type="Pfam" id="PF17389"/>
    </source>
</evidence>
<proteinExistence type="predicted"/>
<dbReference type="Gene3D" id="2.60.420.10">
    <property type="entry name" value="Maltose phosphorylase, domain 3"/>
    <property type="match status" value="1"/>
</dbReference>
<gene>
    <name evidence="8" type="ORF">EBB54_21245</name>
</gene>
<dbReference type="AlphaFoldDB" id="A0A426DLH1"/>
<dbReference type="InterPro" id="IPR035398">
    <property type="entry name" value="Bac_rhamnosid_C"/>
</dbReference>
<dbReference type="InterPro" id="IPR008902">
    <property type="entry name" value="Rhamnosid_concanavalin"/>
</dbReference>
<accession>A0A426DLH1</accession>
<dbReference type="InterPro" id="IPR012341">
    <property type="entry name" value="6hp_glycosidase-like_sf"/>
</dbReference>
<dbReference type="GO" id="GO:0005975">
    <property type="term" value="P:carbohydrate metabolic process"/>
    <property type="evidence" value="ECO:0007669"/>
    <property type="project" value="InterPro"/>
</dbReference>
<dbReference type="EC" id="3.2.1.40" evidence="2"/>
<dbReference type="Pfam" id="PF05592">
    <property type="entry name" value="Bac_rhamnosid"/>
    <property type="match status" value="1"/>
</dbReference>
<evidence type="ECO:0000256" key="3">
    <source>
        <dbReference type="ARBA" id="ARBA00022801"/>
    </source>
</evidence>
<keyword evidence="9" id="KW-1185">Reference proteome</keyword>
<comment type="caution">
    <text evidence="8">The sequence shown here is derived from an EMBL/GenBank/DDBJ whole genome shotgun (WGS) entry which is preliminary data.</text>
</comment>
<dbReference type="Gene3D" id="2.60.120.260">
    <property type="entry name" value="Galactose-binding domain-like"/>
    <property type="match status" value="2"/>
</dbReference>
<sequence length="883" mass="101043">MENIAMRITNLRVNHLKNPCGYRMDQLTFSWITENKEGKEQKKARLCISEDRTFKKLCYDSGKKKDISSVGFSPEFPLQPERLYYWKVEVWDEHGRRGVSKPAFFRTGKMERGWRADWITSGLGEQVQPLFRKIFDIPRKIRRAWVSISCLGLFELYINGRKAGEEYLTPYCTHYTNWLQYLTWDVTALLKKGTNAIWIMTGNGWYKGRFGYIDGLDRLYGDTLGIICELSVELSDGSTLCVLSDESWRCCPSAVIESSIYDGEIYDCRKEYSGFSLSGAEGPNWKNVEKMQPPEGMLTERLSTPVSVQGQRKPVRLIHTPAGEQVLDFGQNMTGWVQCRVKLAEGQILRLQYGEILQNGNFYNRNLRTAKAQYCCIGDGRDRVVRPHFTFYGFRYVRVEGIEKVNPEDFTAQLLHSDMERTGRIVTSNEKINQLFENIWWSQRDNFLDVPTDCPQRDERMGWTGDAQVFCASASFNADTSAFYRKYLFDLLLEQKKRGGSVPHVIPDILRQISLRTGEGEEDPSGSSVWGDAAAVIPWTLYRFYGDKALLKAQYESMKLWADYMYSCDRNNGGTWLWESGFHFGDWLSLDQPNPETPFGATDPFYIASVFYYYSTVLTAKAAHVLGYRADAAALEERAGKIRQAVRKKYFTAEGELRLDTQTAMVLALHMDLVPAGSRRRLAGRLSRKIAANGGHLDTGFAGTPYLCLALSENGKNEDSYHLLLNEEYPGWLYAVNLGATTIWERWNSVLPDGSISKTEMNSLNHYAYGSVAEWMYRVMCGLNPEEKAPGFVRARISPLPDDMMEWVKLEYRSAAGTYRISWKNRKNTIQYRITVPFSAQAVFILPQGQQFKTIRSKDGEPAGTGRKLYLKSGTYQITAYKH</sequence>
<reference evidence="8" key="1">
    <citation type="submission" date="2018-10" db="EMBL/GenBank/DDBJ databases">
        <title>Schaedlerella arabinophila gen. nov. sp. nov., isolated from the mouse intestinal tract and comparative analysis with the genome of the closely related altered Schaedler flora strain ASF502.</title>
        <authorList>
            <person name="Miyake S."/>
            <person name="Soh M."/>
            <person name="Seedorf H."/>
        </authorList>
    </citation>
    <scope>NUCLEOTIDE SEQUENCE [LARGE SCALE GENOMIC DNA]</scope>
    <source>
        <strain evidence="8">DSM 106076</strain>
    </source>
</reference>
<dbReference type="Pfam" id="PF08531">
    <property type="entry name" value="Bac_rhamnosid_N"/>
    <property type="match status" value="1"/>
</dbReference>
<organism evidence="8 9">
    <name type="scientific">Schaedlerella arabinosiphila</name>
    <dbReference type="NCBI Taxonomy" id="2044587"/>
    <lineage>
        <taxon>Bacteria</taxon>
        <taxon>Bacillati</taxon>
        <taxon>Bacillota</taxon>
        <taxon>Clostridia</taxon>
        <taxon>Lachnospirales</taxon>
        <taxon>Lachnospiraceae</taxon>
        <taxon>Schaedlerella</taxon>
    </lineage>
</organism>
<dbReference type="Pfam" id="PF25788">
    <property type="entry name" value="Ig_Rha78A_N"/>
    <property type="match status" value="1"/>
</dbReference>